<gene>
    <name evidence="12" type="ORF">QYE76_037845</name>
</gene>
<dbReference type="EMBL" id="JAUUTY010000002">
    <property type="protein sequence ID" value="KAK1676997.1"/>
    <property type="molecule type" value="Genomic_DNA"/>
</dbReference>
<feature type="region of interest" description="Disordered" evidence="10">
    <location>
        <begin position="34"/>
        <end position="53"/>
    </location>
</feature>
<evidence type="ECO:0000256" key="6">
    <source>
        <dbReference type="ARBA" id="ARBA00022842"/>
    </source>
</evidence>
<comment type="caution">
    <text evidence="12">The sequence shown here is derived from an EMBL/GenBank/DDBJ whole genome shotgun (WGS) entry which is preliminary data.</text>
</comment>
<comment type="subcellular location">
    <subcellularLocation>
        <location evidence="1">Nucleus</location>
    </subcellularLocation>
</comment>
<evidence type="ECO:0000259" key="11">
    <source>
        <dbReference type="Pfam" id="PF01612"/>
    </source>
</evidence>
<protein>
    <recommendedName>
        <fullName evidence="8">3'-5' exonuclease</fullName>
    </recommendedName>
    <alternativeName>
        <fullName evidence="9">Werner Syndrome-like exonuclease</fullName>
    </alternativeName>
</protein>
<accession>A0AAD8WQC1</accession>
<evidence type="ECO:0000256" key="9">
    <source>
        <dbReference type="ARBA" id="ARBA00042761"/>
    </source>
</evidence>
<dbReference type="GO" id="GO:0005634">
    <property type="term" value="C:nucleus"/>
    <property type="evidence" value="ECO:0007669"/>
    <property type="project" value="UniProtKB-SubCell"/>
</dbReference>
<dbReference type="PANTHER" id="PTHR13620">
    <property type="entry name" value="3-5 EXONUCLEASE"/>
    <property type="match status" value="1"/>
</dbReference>
<evidence type="ECO:0000313" key="13">
    <source>
        <dbReference type="Proteomes" id="UP001231189"/>
    </source>
</evidence>
<dbReference type="InterPro" id="IPR051132">
    <property type="entry name" value="3-5_Exonuclease_domain"/>
</dbReference>
<dbReference type="GO" id="GO:0008408">
    <property type="term" value="F:3'-5' exonuclease activity"/>
    <property type="evidence" value="ECO:0007669"/>
    <property type="project" value="InterPro"/>
</dbReference>
<evidence type="ECO:0000256" key="7">
    <source>
        <dbReference type="ARBA" id="ARBA00023242"/>
    </source>
</evidence>
<evidence type="ECO:0000256" key="10">
    <source>
        <dbReference type="SAM" id="MobiDB-lite"/>
    </source>
</evidence>
<evidence type="ECO:0000256" key="8">
    <source>
        <dbReference type="ARBA" id="ARBA00040531"/>
    </source>
</evidence>
<evidence type="ECO:0000256" key="2">
    <source>
        <dbReference type="ARBA" id="ARBA00022722"/>
    </source>
</evidence>
<feature type="domain" description="3'-5' exonuclease" evidence="11">
    <location>
        <begin position="79"/>
        <end position="168"/>
    </location>
</feature>
<dbReference type="InterPro" id="IPR012337">
    <property type="entry name" value="RNaseH-like_sf"/>
</dbReference>
<dbReference type="AlphaFoldDB" id="A0AAD8WQC1"/>
<dbReference type="Pfam" id="PF01612">
    <property type="entry name" value="DNA_pol_A_exo1"/>
    <property type="match status" value="1"/>
</dbReference>
<keyword evidence="13" id="KW-1185">Reference proteome</keyword>
<keyword evidence="2" id="KW-0540">Nuclease</keyword>
<evidence type="ECO:0000256" key="4">
    <source>
        <dbReference type="ARBA" id="ARBA00022801"/>
    </source>
</evidence>
<evidence type="ECO:0000256" key="5">
    <source>
        <dbReference type="ARBA" id="ARBA00022839"/>
    </source>
</evidence>
<dbReference type="GO" id="GO:0006139">
    <property type="term" value="P:nucleobase-containing compound metabolic process"/>
    <property type="evidence" value="ECO:0007669"/>
    <property type="project" value="InterPro"/>
</dbReference>
<dbReference type="PANTHER" id="PTHR13620:SF109">
    <property type="entry name" value="3'-5' EXONUCLEASE"/>
    <property type="match status" value="1"/>
</dbReference>
<keyword evidence="7" id="KW-0539">Nucleus</keyword>
<evidence type="ECO:0000256" key="1">
    <source>
        <dbReference type="ARBA" id="ARBA00004123"/>
    </source>
</evidence>
<dbReference type="GO" id="GO:0046872">
    <property type="term" value="F:metal ion binding"/>
    <property type="evidence" value="ECO:0007669"/>
    <property type="project" value="UniProtKB-KW"/>
</dbReference>
<dbReference type="Proteomes" id="UP001231189">
    <property type="component" value="Unassembled WGS sequence"/>
</dbReference>
<keyword evidence="5" id="KW-0269">Exonuclease</keyword>
<name>A0AAD8WQC1_LOLMU</name>
<dbReference type="GO" id="GO:0003676">
    <property type="term" value="F:nucleic acid binding"/>
    <property type="evidence" value="ECO:0007669"/>
    <property type="project" value="InterPro"/>
</dbReference>
<dbReference type="SUPFAM" id="SSF53098">
    <property type="entry name" value="Ribonuclease H-like"/>
    <property type="match status" value="1"/>
</dbReference>
<feature type="compositionally biased region" description="Pro residues" evidence="10">
    <location>
        <begin position="38"/>
        <end position="51"/>
    </location>
</feature>
<reference evidence="12" key="1">
    <citation type="submission" date="2023-07" db="EMBL/GenBank/DDBJ databases">
        <title>A chromosome-level genome assembly of Lolium multiflorum.</title>
        <authorList>
            <person name="Chen Y."/>
            <person name="Copetti D."/>
            <person name="Kolliker R."/>
            <person name="Studer B."/>
        </authorList>
    </citation>
    <scope>NUCLEOTIDE SEQUENCE</scope>
    <source>
        <strain evidence="12">02402/16</strain>
        <tissue evidence="12">Leaf</tissue>
    </source>
</reference>
<keyword evidence="4" id="KW-0378">Hydrolase</keyword>
<keyword evidence="3" id="KW-0479">Metal-binding</keyword>
<dbReference type="Gene3D" id="3.30.420.10">
    <property type="entry name" value="Ribonuclease H-like superfamily/Ribonuclease H"/>
    <property type="match status" value="1"/>
</dbReference>
<dbReference type="InterPro" id="IPR002562">
    <property type="entry name" value="3'-5'_exonuclease_dom"/>
</dbReference>
<organism evidence="12 13">
    <name type="scientific">Lolium multiflorum</name>
    <name type="common">Italian ryegrass</name>
    <name type="synonym">Lolium perenne subsp. multiflorum</name>
    <dbReference type="NCBI Taxonomy" id="4521"/>
    <lineage>
        <taxon>Eukaryota</taxon>
        <taxon>Viridiplantae</taxon>
        <taxon>Streptophyta</taxon>
        <taxon>Embryophyta</taxon>
        <taxon>Tracheophyta</taxon>
        <taxon>Spermatophyta</taxon>
        <taxon>Magnoliopsida</taxon>
        <taxon>Liliopsida</taxon>
        <taxon>Poales</taxon>
        <taxon>Poaceae</taxon>
        <taxon>BOP clade</taxon>
        <taxon>Pooideae</taxon>
        <taxon>Poodae</taxon>
        <taxon>Poeae</taxon>
        <taxon>Poeae Chloroplast Group 2 (Poeae type)</taxon>
        <taxon>Loliodinae</taxon>
        <taxon>Loliinae</taxon>
        <taxon>Lolium</taxon>
    </lineage>
</organism>
<evidence type="ECO:0000256" key="3">
    <source>
        <dbReference type="ARBA" id="ARBA00022723"/>
    </source>
</evidence>
<evidence type="ECO:0000313" key="12">
    <source>
        <dbReference type="EMBL" id="KAK1676997.1"/>
    </source>
</evidence>
<sequence>MESGEPPPWPCPWNWDAAAEAELQAIDRGRVSCRVRQAPPPPPTGPTPPAQFGPDNMTDCPGCRSCHLPVVEAGVCIDDNDARKMFNDYDVSVQPLIGLSIIANVKLAGPHRRWSLAALTEMITCKELPNPSNIRMGNWESQLLSKQQLQYAATDAYISWYLYEVLQSLPDYDADAEKEIV</sequence>
<keyword evidence="6" id="KW-0460">Magnesium</keyword>
<proteinExistence type="predicted"/>
<dbReference type="InterPro" id="IPR036397">
    <property type="entry name" value="RNaseH_sf"/>
</dbReference>